<dbReference type="GO" id="GO:0006741">
    <property type="term" value="P:NADP+ biosynthetic process"/>
    <property type="evidence" value="ECO:0007669"/>
    <property type="project" value="EnsemblFungi"/>
</dbReference>
<dbReference type="Gene3D" id="2.60.200.30">
    <property type="entry name" value="Probable inorganic polyphosphate/atp-NAD kinase, domain 2"/>
    <property type="match status" value="1"/>
</dbReference>
<accession>A0A137PIX2</accession>
<proteinExistence type="inferred from homology"/>
<dbReference type="OMA" id="IPKYQES"/>
<dbReference type="GO" id="GO:0016226">
    <property type="term" value="P:iron-sulfur cluster assembly"/>
    <property type="evidence" value="ECO:0007669"/>
    <property type="project" value="EnsemblFungi"/>
</dbReference>
<keyword evidence="4 8" id="KW-0418">Kinase</keyword>
<keyword evidence="2" id="KW-0808">Transferase</keyword>
<reference evidence="8 9" key="1">
    <citation type="journal article" date="2015" name="Genome Biol. Evol.">
        <title>Phylogenomic analyses indicate that early fungi evolved digesting cell walls of algal ancestors of land plants.</title>
        <authorList>
            <person name="Chang Y."/>
            <person name="Wang S."/>
            <person name="Sekimoto S."/>
            <person name="Aerts A.L."/>
            <person name="Choi C."/>
            <person name="Clum A."/>
            <person name="LaButti K.M."/>
            <person name="Lindquist E.A."/>
            <person name="Yee Ngan C."/>
            <person name="Ohm R.A."/>
            <person name="Salamov A.A."/>
            <person name="Grigoriev I.V."/>
            <person name="Spatafora J.W."/>
            <person name="Berbee M.L."/>
        </authorList>
    </citation>
    <scope>NUCLEOTIDE SEQUENCE [LARGE SCALE GENOMIC DNA]</scope>
    <source>
        <strain evidence="8 9">NRRL 28638</strain>
    </source>
</reference>
<evidence type="ECO:0000256" key="5">
    <source>
        <dbReference type="ARBA" id="ARBA00022840"/>
    </source>
</evidence>
<evidence type="ECO:0000256" key="6">
    <source>
        <dbReference type="ARBA" id="ARBA00022857"/>
    </source>
</evidence>
<dbReference type="GO" id="GO:0042736">
    <property type="term" value="F:NADH kinase activity"/>
    <property type="evidence" value="ECO:0007669"/>
    <property type="project" value="EnsemblFungi"/>
</dbReference>
<dbReference type="Pfam" id="PF01513">
    <property type="entry name" value="NAD_kinase"/>
    <property type="match status" value="1"/>
</dbReference>
<dbReference type="InterPro" id="IPR016064">
    <property type="entry name" value="NAD/diacylglycerol_kinase_sf"/>
</dbReference>
<dbReference type="SUPFAM" id="SSF111331">
    <property type="entry name" value="NAD kinase/diacylglycerol kinase-like"/>
    <property type="match status" value="1"/>
</dbReference>
<keyword evidence="6" id="KW-0521">NADP</keyword>
<dbReference type="Gene3D" id="3.40.50.10330">
    <property type="entry name" value="Probable inorganic polyphosphate/atp-NAD kinase, domain 1"/>
    <property type="match status" value="1"/>
</dbReference>
<name>A0A137PIX2_CONC2</name>
<evidence type="ECO:0000256" key="1">
    <source>
        <dbReference type="ARBA" id="ARBA00010995"/>
    </source>
</evidence>
<dbReference type="InterPro" id="IPR002504">
    <property type="entry name" value="NADK"/>
</dbReference>
<dbReference type="GO" id="GO:0003951">
    <property type="term" value="F:NAD+ kinase activity"/>
    <property type="evidence" value="ECO:0007669"/>
    <property type="project" value="InterPro"/>
</dbReference>
<dbReference type="Proteomes" id="UP000070444">
    <property type="component" value="Unassembled WGS sequence"/>
</dbReference>
<evidence type="ECO:0000256" key="7">
    <source>
        <dbReference type="ARBA" id="ARBA00023027"/>
    </source>
</evidence>
<dbReference type="PANTHER" id="PTHR20275:SF26">
    <property type="entry name" value="NADH KINASE POS5, MITOCHONDRIAL"/>
    <property type="match status" value="1"/>
</dbReference>
<keyword evidence="5" id="KW-0067">ATP-binding</keyword>
<dbReference type="Pfam" id="PF20143">
    <property type="entry name" value="NAD_kinase_C"/>
    <property type="match status" value="1"/>
</dbReference>
<evidence type="ECO:0000256" key="3">
    <source>
        <dbReference type="ARBA" id="ARBA00022741"/>
    </source>
</evidence>
<organism evidence="8 9">
    <name type="scientific">Conidiobolus coronatus (strain ATCC 28846 / CBS 209.66 / NRRL 28638)</name>
    <name type="common">Delacroixia coronata</name>
    <dbReference type="NCBI Taxonomy" id="796925"/>
    <lineage>
        <taxon>Eukaryota</taxon>
        <taxon>Fungi</taxon>
        <taxon>Fungi incertae sedis</taxon>
        <taxon>Zoopagomycota</taxon>
        <taxon>Entomophthoromycotina</taxon>
        <taxon>Entomophthoromycetes</taxon>
        <taxon>Entomophthorales</taxon>
        <taxon>Ancylistaceae</taxon>
        <taxon>Conidiobolus</taxon>
    </lineage>
</organism>
<feature type="non-terminal residue" evidence="8">
    <location>
        <position position="1"/>
    </location>
</feature>
<dbReference type="FunFam" id="2.60.200.30:FF:000009">
    <property type="entry name" value="Poly(P)/ATP NAD kinase"/>
    <property type="match status" value="1"/>
</dbReference>
<protein>
    <submittedName>
        <fullName evidence="8">ATP-NAD kinase</fullName>
    </submittedName>
</protein>
<dbReference type="InterPro" id="IPR017438">
    <property type="entry name" value="ATP-NAD_kinase_N"/>
</dbReference>
<dbReference type="PANTHER" id="PTHR20275">
    <property type="entry name" value="NAD KINASE"/>
    <property type="match status" value="1"/>
</dbReference>
<dbReference type="GO" id="GO:0005759">
    <property type="term" value="C:mitochondrial matrix"/>
    <property type="evidence" value="ECO:0007669"/>
    <property type="project" value="EnsemblFungi"/>
</dbReference>
<evidence type="ECO:0000313" key="8">
    <source>
        <dbReference type="EMBL" id="KXN74943.1"/>
    </source>
</evidence>
<dbReference type="GO" id="GO:0019674">
    <property type="term" value="P:NAD+ metabolic process"/>
    <property type="evidence" value="ECO:0007669"/>
    <property type="project" value="InterPro"/>
</dbReference>
<evidence type="ECO:0000256" key="4">
    <source>
        <dbReference type="ARBA" id="ARBA00022777"/>
    </source>
</evidence>
<gene>
    <name evidence="8" type="ORF">CONCODRAFT_2018</name>
</gene>
<comment type="similarity">
    <text evidence="1">Belongs to the NAD kinase family.</text>
</comment>
<keyword evidence="3" id="KW-0547">Nucleotide-binding</keyword>
<dbReference type="GO" id="GO:0034599">
    <property type="term" value="P:cellular response to oxidative stress"/>
    <property type="evidence" value="ECO:0007669"/>
    <property type="project" value="EnsemblFungi"/>
</dbReference>
<evidence type="ECO:0000313" key="9">
    <source>
        <dbReference type="Proteomes" id="UP000070444"/>
    </source>
</evidence>
<dbReference type="GO" id="GO:0005524">
    <property type="term" value="F:ATP binding"/>
    <property type="evidence" value="ECO:0007669"/>
    <property type="project" value="UniProtKB-KW"/>
</dbReference>
<dbReference type="EMBL" id="KQ964419">
    <property type="protein sequence ID" value="KXN74943.1"/>
    <property type="molecule type" value="Genomic_DNA"/>
</dbReference>
<dbReference type="HAMAP" id="MF_00361">
    <property type="entry name" value="NAD_kinase"/>
    <property type="match status" value="1"/>
</dbReference>
<sequence>NQQYYLKYEDSPRNILILSKPNNLEVIRTLVNITNFLTELNPELNLIVEPHLSLDTIQKLPAKVQQFQTHQIPDLTRCIDLVITLGGDGTILHSSSLFNNWCPPIISFSMGHLGFLLPFDVKDSITQLTQLFDHGSPVLFRSRLECKLIDNFNKQIPLKWGSKYQDSVMIMNEINLHRGNSPHLTSVNCFIDDRFLTNGVADGLVVATPTGSTAYSLSAGGPIIHPSVQGMILTPICPRSLSFRPIILPIDSTLTLKMSKDTRTSLQLSVDGKDLDRKVNYGDIIKVKQSPYPMIIISKNEEQLEWGGRISEFLKWNQNFRTRQTDEGSTDYF</sequence>
<evidence type="ECO:0000256" key="2">
    <source>
        <dbReference type="ARBA" id="ARBA00022679"/>
    </source>
</evidence>
<keyword evidence="9" id="KW-1185">Reference proteome</keyword>
<dbReference type="OrthoDB" id="24581at2759"/>
<dbReference type="STRING" id="796925.A0A137PIX2"/>
<keyword evidence="7" id="KW-0520">NAD</keyword>
<dbReference type="AlphaFoldDB" id="A0A137PIX2"/>
<dbReference type="InterPro" id="IPR017437">
    <property type="entry name" value="ATP-NAD_kinase_PpnK-typ_C"/>
</dbReference>